<organism evidence="2 3">
    <name type="scientific">Neocucurbitaria cava</name>
    <dbReference type="NCBI Taxonomy" id="798079"/>
    <lineage>
        <taxon>Eukaryota</taxon>
        <taxon>Fungi</taxon>
        <taxon>Dikarya</taxon>
        <taxon>Ascomycota</taxon>
        <taxon>Pezizomycotina</taxon>
        <taxon>Dothideomycetes</taxon>
        <taxon>Pleosporomycetidae</taxon>
        <taxon>Pleosporales</taxon>
        <taxon>Pleosporineae</taxon>
        <taxon>Cucurbitariaceae</taxon>
        <taxon>Neocucurbitaria</taxon>
    </lineage>
</organism>
<protein>
    <submittedName>
        <fullName evidence="2">Uncharacterized protein</fullName>
    </submittedName>
</protein>
<feature type="compositionally biased region" description="Low complexity" evidence="1">
    <location>
        <begin position="763"/>
        <end position="773"/>
    </location>
</feature>
<name>A0A9W8YDD9_9PLEO</name>
<proteinExistence type="predicted"/>
<feature type="compositionally biased region" description="Polar residues" evidence="1">
    <location>
        <begin position="616"/>
        <end position="633"/>
    </location>
</feature>
<dbReference type="EMBL" id="JAPEUY010000005">
    <property type="protein sequence ID" value="KAJ4373236.1"/>
    <property type="molecule type" value="Genomic_DNA"/>
</dbReference>
<keyword evidence="3" id="KW-1185">Reference proteome</keyword>
<accession>A0A9W8YDD9</accession>
<feature type="region of interest" description="Disordered" evidence="1">
    <location>
        <begin position="614"/>
        <end position="633"/>
    </location>
</feature>
<dbReference type="OrthoDB" id="3693611at2759"/>
<dbReference type="AlphaFoldDB" id="A0A9W8YDD9"/>
<gene>
    <name evidence="2" type="ORF">N0V83_003530</name>
</gene>
<feature type="compositionally biased region" description="Low complexity" evidence="1">
    <location>
        <begin position="94"/>
        <end position="104"/>
    </location>
</feature>
<comment type="caution">
    <text evidence="2">The sequence shown here is derived from an EMBL/GenBank/DDBJ whole genome shotgun (WGS) entry which is preliminary data.</text>
</comment>
<feature type="region of interest" description="Disordered" evidence="1">
    <location>
        <begin position="230"/>
        <end position="254"/>
    </location>
</feature>
<feature type="compositionally biased region" description="Polar residues" evidence="1">
    <location>
        <begin position="276"/>
        <end position="295"/>
    </location>
</feature>
<feature type="compositionally biased region" description="Polar residues" evidence="1">
    <location>
        <begin position="111"/>
        <end position="134"/>
    </location>
</feature>
<feature type="compositionally biased region" description="Acidic residues" evidence="1">
    <location>
        <begin position="713"/>
        <end position="727"/>
    </location>
</feature>
<reference evidence="2" key="1">
    <citation type="submission" date="2022-10" db="EMBL/GenBank/DDBJ databases">
        <title>Tapping the CABI collections for fungal endophytes: first genome assemblies for Collariella, Neodidymelliopsis, Ascochyta clinopodiicola, Didymella pomorum, Didymosphaeria variabile, Neocosmospora piperis and Neocucurbitaria cava.</title>
        <authorList>
            <person name="Hill R."/>
        </authorList>
    </citation>
    <scope>NUCLEOTIDE SEQUENCE</scope>
    <source>
        <strain evidence="2">IMI 356814</strain>
    </source>
</reference>
<feature type="region of interest" description="Disordered" evidence="1">
    <location>
        <begin position="585"/>
        <end position="608"/>
    </location>
</feature>
<feature type="compositionally biased region" description="Low complexity" evidence="1">
    <location>
        <begin position="908"/>
        <end position="931"/>
    </location>
</feature>
<feature type="region of interest" description="Disordered" evidence="1">
    <location>
        <begin position="276"/>
        <end position="301"/>
    </location>
</feature>
<feature type="region of interest" description="Disordered" evidence="1">
    <location>
        <begin position="906"/>
        <end position="931"/>
    </location>
</feature>
<feature type="region of interest" description="Disordered" evidence="1">
    <location>
        <begin position="693"/>
        <end position="781"/>
    </location>
</feature>
<evidence type="ECO:0000313" key="2">
    <source>
        <dbReference type="EMBL" id="KAJ4373236.1"/>
    </source>
</evidence>
<dbReference type="Proteomes" id="UP001140560">
    <property type="component" value="Unassembled WGS sequence"/>
</dbReference>
<evidence type="ECO:0000313" key="3">
    <source>
        <dbReference type="Proteomes" id="UP001140560"/>
    </source>
</evidence>
<feature type="compositionally biased region" description="Low complexity" evidence="1">
    <location>
        <begin position="703"/>
        <end position="712"/>
    </location>
</feature>
<feature type="region of interest" description="Disordered" evidence="1">
    <location>
        <begin position="86"/>
        <end position="140"/>
    </location>
</feature>
<evidence type="ECO:0000256" key="1">
    <source>
        <dbReference type="SAM" id="MobiDB-lite"/>
    </source>
</evidence>
<feature type="region of interest" description="Disordered" evidence="1">
    <location>
        <begin position="314"/>
        <end position="345"/>
    </location>
</feature>
<feature type="region of interest" description="Disordered" evidence="1">
    <location>
        <begin position="513"/>
        <end position="534"/>
    </location>
</feature>
<feature type="compositionally biased region" description="Basic and acidic residues" evidence="1">
    <location>
        <begin position="314"/>
        <end position="334"/>
    </location>
</feature>
<sequence>MSRSSTRSALGVTTGNIIKNKEASNDSLHKVAIPNIKFNAGSTDYLHKVAISNIKNGSAKALTKTQKAKLKKQEKVAKNERAKLIAEQQKQEGPRSASTSKSPKPSIPPDGTSSSNVMKKSDDNANSSSLSTISEPGRPVKTTTAFAMLPDEEELSPRAKKILAEKREKELFESGVGVVVKAKTPNIRKHDPIKKGRQALTADDKEKYPVQKAAADLVYKRQNNSIPMKRVPQKQTTRNPIHRRTETTKDASPRGDAAVLGVAGLTEVVLDINWSQDGSHYTSSDRAMTATSSESGNEEAPPLAVSVFLQADDDKPVIPHDTTDTADNLHEHNVPDTSSESEDLPDDKVDEAKIDLPMTPIKLPQITVIAPTPVYNDDVSMEGSNNGFAVGDYGDSPPLRNFPSGFAKATILSPQSKESNGKLLEVPADDTNTFEWAFDQDGMLNKVFKQELDLASDPKVCDQGVVTEVLLPFSTIQNDEQLEKHPNPQQIEMASAETEVWDVAFTLEDNTDDVATTESGPELAKMTSEKPVMEATEPPSWVSSFLSLPNATCYPPALTRDQEHELVMAHVTPLSIPVSKSKLSKAEKKATKASNAATTSPEPPVVEPIVPADPTISETPLDNGNEQVDTETSPLKDDKIALSVESAADNYVAHILALPNGDGQTAAERELHERLVAAHVAPLRLPVSKIRKPKAKKLPPASPVEEPAAPETPIDEVSELTLNDEPEPEQKVAEEHTTATTNCSSSNHDANESRSRGRRSHTSRSSSTTSSQSLERKTHTARTTYLGTASLEDFINTLSFDTTSGTTIKASICEAFATLSADETEAIQGKRPVHLDNMKFNSKYTQRRVKLGAMSLYEFLRGGMAFEGDEGRTNVVDVMRAFRDAARKEDARASEKLVWALEMEMASESRQSSRSRLSSGIGWDSGSGSEL</sequence>
<feature type="compositionally biased region" description="Basic and acidic residues" evidence="1">
    <location>
        <begin position="728"/>
        <end position="737"/>
    </location>
</feature>
<feature type="compositionally biased region" description="Basic and acidic residues" evidence="1">
    <location>
        <begin position="243"/>
        <end position="253"/>
    </location>
</feature>
<feature type="compositionally biased region" description="Polar residues" evidence="1">
    <location>
        <begin position="738"/>
        <end position="748"/>
    </location>
</feature>